<dbReference type="EMBL" id="UFQS01005962">
    <property type="protein sequence ID" value="SSX16899.1"/>
    <property type="molecule type" value="Genomic_DNA"/>
</dbReference>
<dbReference type="InterPro" id="IPR036527">
    <property type="entry name" value="SCP2_sterol-bd_dom_sf"/>
</dbReference>
<dbReference type="VEuPathDB" id="VectorBase:CSON012479"/>
<dbReference type="Pfam" id="PF02036">
    <property type="entry name" value="SCP2"/>
    <property type="match status" value="1"/>
</dbReference>
<dbReference type="InterPro" id="IPR003033">
    <property type="entry name" value="SCP2_sterol-bd_dom"/>
</dbReference>
<reference evidence="2" key="1">
    <citation type="submission" date="2018-04" db="EMBL/GenBank/DDBJ databases">
        <authorList>
            <person name="Go L.Y."/>
            <person name="Mitchell J.A."/>
        </authorList>
    </citation>
    <scope>NUCLEOTIDE SEQUENCE</scope>
    <source>
        <tissue evidence="2">Whole organism</tissue>
    </source>
</reference>
<evidence type="ECO:0000259" key="1">
    <source>
        <dbReference type="Pfam" id="PF02036"/>
    </source>
</evidence>
<gene>
    <name evidence="3" type="primary">CSON012479</name>
</gene>
<dbReference type="Gene3D" id="3.30.1050.10">
    <property type="entry name" value="SCP2 sterol-binding domain"/>
    <property type="match status" value="1"/>
</dbReference>
<dbReference type="SUPFAM" id="SSF55718">
    <property type="entry name" value="SCP-like"/>
    <property type="match status" value="1"/>
</dbReference>
<organism evidence="3">
    <name type="scientific">Culicoides sonorensis</name>
    <name type="common">Biting midge</name>
    <dbReference type="NCBI Taxonomy" id="179676"/>
    <lineage>
        <taxon>Eukaryota</taxon>
        <taxon>Metazoa</taxon>
        <taxon>Ecdysozoa</taxon>
        <taxon>Arthropoda</taxon>
        <taxon>Hexapoda</taxon>
        <taxon>Insecta</taxon>
        <taxon>Pterygota</taxon>
        <taxon>Neoptera</taxon>
        <taxon>Endopterygota</taxon>
        <taxon>Diptera</taxon>
        <taxon>Nematocera</taxon>
        <taxon>Chironomoidea</taxon>
        <taxon>Ceratopogonidae</taxon>
        <taxon>Ceratopogoninae</taxon>
        <taxon>Culicoides</taxon>
        <taxon>Monoculicoides</taxon>
    </lineage>
</organism>
<dbReference type="EMBL" id="UFQT01005962">
    <property type="protein sequence ID" value="SSX36067.1"/>
    <property type="molecule type" value="Genomic_DNA"/>
</dbReference>
<accession>A0A336N520</accession>
<reference evidence="3" key="2">
    <citation type="submission" date="2018-07" db="EMBL/GenBank/DDBJ databases">
        <authorList>
            <person name="Quirk P.G."/>
            <person name="Krulwich T.A."/>
        </authorList>
    </citation>
    <scope>NUCLEOTIDE SEQUENCE</scope>
</reference>
<protein>
    <submittedName>
        <fullName evidence="3">CSON012479 protein</fullName>
    </submittedName>
</protein>
<proteinExistence type="predicted"/>
<evidence type="ECO:0000313" key="2">
    <source>
        <dbReference type="EMBL" id="SSX16899.1"/>
    </source>
</evidence>
<evidence type="ECO:0000313" key="3">
    <source>
        <dbReference type="EMBL" id="SSX36067.1"/>
    </source>
</evidence>
<name>A0A336N520_CULSO</name>
<dbReference type="AlphaFoldDB" id="A0A336N520"/>
<feature type="domain" description="SCP2" evidence="1">
    <location>
        <begin position="24"/>
        <end position="104"/>
    </location>
</feature>
<sequence length="110" mass="12389">MSLKCDGIWDSILLALKNVDPSKRTLVAIFQFNMKQNGEVVKVMTLDFKELKVTEGPCLNPDAVLTIEDDLLLSCAKREISIMECINLKKAEGSGNLELFEKLNEKFPQK</sequence>